<gene>
    <name evidence="2" type="ORF">KIN20_011194</name>
</gene>
<dbReference type="Proteomes" id="UP001196413">
    <property type="component" value="Unassembled WGS sequence"/>
</dbReference>
<evidence type="ECO:0000313" key="3">
    <source>
        <dbReference type="Proteomes" id="UP001196413"/>
    </source>
</evidence>
<feature type="region of interest" description="Disordered" evidence="1">
    <location>
        <begin position="52"/>
        <end position="72"/>
    </location>
</feature>
<comment type="caution">
    <text evidence="2">The sequence shown here is derived from an EMBL/GenBank/DDBJ whole genome shotgun (WGS) entry which is preliminary data.</text>
</comment>
<sequence>MNSVMPSAETFAVDKEETKLTIPSIDDLSQKNVLAPALAEANLVDPHQKLLEQKSSEDDDTDTFPDLDEKSDVDIELQDSESVTPPGVHLTSNPSTTFTYNDAVINEMTGEELFNLVMLFITLLPDIEDEPSIWSKIIAGLQCALRDCRVAFPRLTTVATPVGNGTFIIRRARSECVCVIA</sequence>
<reference evidence="2" key="1">
    <citation type="submission" date="2021-06" db="EMBL/GenBank/DDBJ databases">
        <title>Parelaphostrongylus tenuis whole genome reference sequence.</title>
        <authorList>
            <person name="Garwood T.J."/>
            <person name="Larsen P.A."/>
            <person name="Fountain-Jones N.M."/>
            <person name="Garbe J.R."/>
            <person name="Macchietto M.G."/>
            <person name="Kania S.A."/>
            <person name="Gerhold R.W."/>
            <person name="Richards J.E."/>
            <person name="Wolf T.M."/>
        </authorList>
    </citation>
    <scope>NUCLEOTIDE SEQUENCE</scope>
    <source>
        <strain evidence="2">MNPRO001-30</strain>
        <tissue evidence="2">Meninges</tissue>
    </source>
</reference>
<evidence type="ECO:0000313" key="2">
    <source>
        <dbReference type="EMBL" id="KAJ1354306.1"/>
    </source>
</evidence>
<organism evidence="2 3">
    <name type="scientific">Parelaphostrongylus tenuis</name>
    <name type="common">Meningeal worm</name>
    <dbReference type="NCBI Taxonomy" id="148309"/>
    <lineage>
        <taxon>Eukaryota</taxon>
        <taxon>Metazoa</taxon>
        <taxon>Ecdysozoa</taxon>
        <taxon>Nematoda</taxon>
        <taxon>Chromadorea</taxon>
        <taxon>Rhabditida</taxon>
        <taxon>Rhabditina</taxon>
        <taxon>Rhabditomorpha</taxon>
        <taxon>Strongyloidea</taxon>
        <taxon>Metastrongylidae</taxon>
        <taxon>Parelaphostrongylus</taxon>
    </lineage>
</organism>
<feature type="compositionally biased region" description="Acidic residues" evidence="1">
    <location>
        <begin position="57"/>
        <end position="66"/>
    </location>
</feature>
<keyword evidence="3" id="KW-1185">Reference proteome</keyword>
<dbReference type="AlphaFoldDB" id="A0AAD5MRQ9"/>
<proteinExistence type="predicted"/>
<protein>
    <submittedName>
        <fullName evidence="2">Uncharacterized protein</fullName>
    </submittedName>
</protein>
<evidence type="ECO:0000256" key="1">
    <source>
        <dbReference type="SAM" id="MobiDB-lite"/>
    </source>
</evidence>
<name>A0AAD5MRQ9_PARTN</name>
<dbReference type="EMBL" id="JAHQIW010002017">
    <property type="protein sequence ID" value="KAJ1354306.1"/>
    <property type="molecule type" value="Genomic_DNA"/>
</dbReference>
<accession>A0AAD5MRQ9</accession>